<comment type="catalytic activity">
    <reaction evidence="18">
        <text>a 1,2-diacyl-sn-glycero-3-phospho-L-serine(out) + ATP + H2O = a 1,2-diacyl-sn-glycero-3-phospho-L-serine(in) + ADP + phosphate + H(+)</text>
        <dbReference type="Rhea" id="RHEA:38567"/>
        <dbReference type="ChEBI" id="CHEBI:15377"/>
        <dbReference type="ChEBI" id="CHEBI:15378"/>
        <dbReference type="ChEBI" id="CHEBI:30616"/>
        <dbReference type="ChEBI" id="CHEBI:43474"/>
        <dbReference type="ChEBI" id="CHEBI:57262"/>
        <dbReference type="ChEBI" id="CHEBI:456216"/>
    </reaction>
    <physiologicalReaction direction="left-to-right" evidence="18">
        <dbReference type="Rhea" id="RHEA:38568"/>
    </physiologicalReaction>
</comment>
<keyword evidence="4" id="KW-0813">Transport</keyword>
<dbReference type="STRING" id="857566.A0A1E3PGA2"/>
<dbReference type="InterPro" id="IPR032631">
    <property type="entry name" value="P-type_ATPase_N"/>
</dbReference>
<evidence type="ECO:0000313" key="28">
    <source>
        <dbReference type="Proteomes" id="UP000095009"/>
    </source>
</evidence>
<dbReference type="Pfam" id="PF13246">
    <property type="entry name" value="Cation_ATPase"/>
    <property type="match status" value="1"/>
</dbReference>
<feature type="region of interest" description="Disordered" evidence="24">
    <location>
        <begin position="1"/>
        <end position="39"/>
    </location>
</feature>
<feature type="region of interest" description="Disordered" evidence="24">
    <location>
        <begin position="143"/>
        <end position="251"/>
    </location>
</feature>
<feature type="transmembrane region" description="Helical" evidence="23">
    <location>
        <begin position="1537"/>
        <end position="1560"/>
    </location>
</feature>
<feature type="binding site" evidence="21">
    <location>
        <position position="1271"/>
    </location>
    <ligand>
        <name>ATP</name>
        <dbReference type="ChEBI" id="CHEBI:30616"/>
    </ligand>
</feature>
<feature type="binding site" evidence="22">
    <location>
        <position position="833"/>
    </location>
    <ligand>
        <name>Mg(2+)</name>
        <dbReference type="ChEBI" id="CHEBI:18420"/>
    </ligand>
</feature>
<keyword evidence="5" id="KW-1003">Cell membrane</keyword>
<organism evidence="27 28">
    <name type="scientific">Nadsonia fulvescens var. elongata DSM 6958</name>
    <dbReference type="NCBI Taxonomy" id="857566"/>
    <lineage>
        <taxon>Eukaryota</taxon>
        <taxon>Fungi</taxon>
        <taxon>Dikarya</taxon>
        <taxon>Ascomycota</taxon>
        <taxon>Saccharomycotina</taxon>
        <taxon>Dipodascomycetes</taxon>
        <taxon>Dipodascales</taxon>
        <taxon>Dipodascales incertae sedis</taxon>
        <taxon>Nadsonia</taxon>
    </lineage>
</organism>
<feature type="binding site" evidence="21">
    <location>
        <position position="1154"/>
    </location>
    <ligand>
        <name>ATP</name>
        <dbReference type="ChEBI" id="CHEBI:30616"/>
    </ligand>
</feature>
<dbReference type="InterPro" id="IPR018303">
    <property type="entry name" value="ATPase_P-typ_P_site"/>
</dbReference>
<dbReference type="InterPro" id="IPR023298">
    <property type="entry name" value="ATPase_P-typ_TM_dom_sf"/>
</dbReference>
<evidence type="ECO:0000256" key="15">
    <source>
        <dbReference type="ARBA" id="ARBA00034036"/>
    </source>
</evidence>
<feature type="compositionally biased region" description="Basic and acidic residues" evidence="24">
    <location>
        <begin position="1"/>
        <end position="21"/>
    </location>
</feature>
<dbReference type="OrthoDB" id="377733at2759"/>
<keyword evidence="10 22" id="KW-0460">Magnesium</keyword>
<keyword evidence="8 21" id="KW-0547">Nucleotide-binding</keyword>
<comment type="catalytic activity">
    <reaction evidence="19">
        <text>a 1,2-diacyl-sn-glycero-3-phosphocholine(out) + ATP + H2O = a 1,2-diacyl-sn-glycero-3-phosphocholine(in) + ADP + phosphate + H(+)</text>
        <dbReference type="Rhea" id="RHEA:38583"/>
        <dbReference type="ChEBI" id="CHEBI:15377"/>
        <dbReference type="ChEBI" id="CHEBI:15378"/>
        <dbReference type="ChEBI" id="CHEBI:30616"/>
        <dbReference type="ChEBI" id="CHEBI:43474"/>
        <dbReference type="ChEBI" id="CHEBI:57643"/>
        <dbReference type="ChEBI" id="CHEBI:456216"/>
    </reaction>
    <physiologicalReaction direction="left-to-right" evidence="19">
        <dbReference type="Rhea" id="RHEA:38584"/>
    </physiologicalReaction>
</comment>
<feature type="binding site" evidence="21">
    <location>
        <position position="1006"/>
    </location>
    <ligand>
        <name>ATP</name>
        <dbReference type="ChEBI" id="CHEBI:30616"/>
    </ligand>
</feature>
<dbReference type="PRINTS" id="PR00119">
    <property type="entry name" value="CATATPASE"/>
</dbReference>
<evidence type="ECO:0000256" key="8">
    <source>
        <dbReference type="ARBA" id="ARBA00022741"/>
    </source>
</evidence>
<dbReference type="CDD" id="cd02073">
    <property type="entry name" value="P-type_ATPase_APLT_Dnf-like"/>
    <property type="match status" value="1"/>
</dbReference>
<comment type="catalytic activity">
    <reaction evidence="15 23">
        <text>ATP + H2O + phospholipidSide 1 = ADP + phosphate + phospholipidSide 2.</text>
        <dbReference type="EC" id="7.6.2.1"/>
    </reaction>
</comment>
<dbReference type="Gene3D" id="3.40.50.1000">
    <property type="entry name" value="HAD superfamily/HAD-like"/>
    <property type="match status" value="1"/>
</dbReference>
<dbReference type="GO" id="GO:0140351">
    <property type="term" value="F:glycosylceramide flippase activity"/>
    <property type="evidence" value="ECO:0007669"/>
    <property type="project" value="UniProtKB-ARBA"/>
</dbReference>
<dbReference type="Proteomes" id="UP000095009">
    <property type="component" value="Unassembled WGS sequence"/>
</dbReference>
<feature type="domain" description="P-type ATPase N-terminal" evidence="25">
    <location>
        <begin position="273"/>
        <end position="327"/>
    </location>
</feature>
<feature type="binding site" evidence="21">
    <location>
        <position position="1153"/>
    </location>
    <ligand>
        <name>ATP</name>
        <dbReference type="ChEBI" id="CHEBI:30616"/>
    </ligand>
</feature>
<dbReference type="GO" id="GO:0016887">
    <property type="term" value="F:ATP hydrolysis activity"/>
    <property type="evidence" value="ECO:0007669"/>
    <property type="project" value="InterPro"/>
</dbReference>
<dbReference type="NCBIfam" id="TIGR01494">
    <property type="entry name" value="ATPase_P-type"/>
    <property type="match status" value="2"/>
</dbReference>
<feature type="transmembrane region" description="Helical" evidence="23">
    <location>
        <begin position="713"/>
        <end position="734"/>
    </location>
</feature>
<dbReference type="SUPFAM" id="SSF81665">
    <property type="entry name" value="Calcium ATPase, transmembrane domain M"/>
    <property type="match status" value="1"/>
</dbReference>
<keyword evidence="28" id="KW-1185">Reference proteome</keyword>
<feature type="compositionally biased region" description="Pro residues" evidence="24">
    <location>
        <begin position="27"/>
        <end position="38"/>
    </location>
</feature>
<evidence type="ECO:0000256" key="18">
    <source>
        <dbReference type="ARBA" id="ARBA00051303"/>
    </source>
</evidence>
<dbReference type="InterPro" id="IPR006539">
    <property type="entry name" value="P-type_ATPase_IV"/>
</dbReference>
<feature type="domain" description="P-type ATPase C-terminal" evidence="26">
    <location>
        <begin position="1317"/>
        <end position="1567"/>
    </location>
</feature>
<evidence type="ECO:0000256" key="23">
    <source>
        <dbReference type="RuleBase" id="RU362033"/>
    </source>
</evidence>
<feature type="binding site" evidence="21">
    <location>
        <position position="831"/>
    </location>
    <ligand>
        <name>ATP</name>
        <dbReference type="ChEBI" id="CHEBI:30616"/>
    </ligand>
</feature>
<feature type="compositionally biased region" description="Basic residues" evidence="24">
    <location>
        <begin position="217"/>
        <end position="227"/>
    </location>
</feature>
<dbReference type="SUPFAM" id="SSF56784">
    <property type="entry name" value="HAD-like"/>
    <property type="match status" value="1"/>
</dbReference>
<feature type="transmembrane region" description="Helical" evidence="23">
    <location>
        <begin position="1497"/>
        <end position="1517"/>
    </location>
</feature>
<accession>A0A1E3PGA2</accession>
<feature type="transmembrane region" description="Helical" evidence="23">
    <location>
        <begin position="1352"/>
        <end position="1368"/>
    </location>
</feature>
<dbReference type="GO" id="GO:0140346">
    <property type="term" value="F:phosphatidylserine flippase activity"/>
    <property type="evidence" value="ECO:0007669"/>
    <property type="project" value="UniProtKB-ARBA"/>
</dbReference>
<evidence type="ECO:0000256" key="4">
    <source>
        <dbReference type="ARBA" id="ARBA00022448"/>
    </source>
</evidence>
<feature type="binding site" evidence="22">
    <location>
        <position position="1291"/>
    </location>
    <ligand>
        <name>Mg(2+)</name>
        <dbReference type="ChEBI" id="CHEBI:18420"/>
    </ligand>
</feature>
<dbReference type="InterPro" id="IPR023299">
    <property type="entry name" value="ATPase_P-typ_cyto_dom_N"/>
</dbReference>
<dbReference type="SFLD" id="SFLDS00003">
    <property type="entry name" value="Haloacid_Dehalogenase"/>
    <property type="match status" value="1"/>
</dbReference>
<evidence type="ECO:0000256" key="22">
    <source>
        <dbReference type="PIRSR" id="PIRSR606539-3"/>
    </source>
</evidence>
<evidence type="ECO:0000256" key="17">
    <source>
        <dbReference type="ARBA" id="ARBA00050913"/>
    </source>
</evidence>
<dbReference type="GO" id="GO:0090556">
    <property type="term" value="F:phosphatidylserine floppase activity"/>
    <property type="evidence" value="ECO:0007669"/>
    <property type="project" value="RHEA"/>
</dbReference>
<dbReference type="EMBL" id="KV454412">
    <property type="protein sequence ID" value="ODQ64350.1"/>
    <property type="molecule type" value="Genomic_DNA"/>
</dbReference>
<evidence type="ECO:0000256" key="3">
    <source>
        <dbReference type="ARBA" id="ARBA00008109"/>
    </source>
</evidence>
<keyword evidence="11 23" id="KW-1278">Translocase</keyword>
<dbReference type="Pfam" id="PF16212">
    <property type="entry name" value="PhoLip_ATPase_C"/>
    <property type="match status" value="1"/>
</dbReference>
<feature type="binding site" evidence="21">
    <location>
        <position position="1294"/>
    </location>
    <ligand>
        <name>ATP</name>
        <dbReference type="ChEBI" id="CHEBI:30616"/>
    </ligand>
</feature>
<dbReference type="InterPro" id="IPR044492">
    <property type="entry name" value="P_typ_ATPase_HD_dom"/>
</dbReference>
<keyword evidence="7 22" id="KW-0479">Metal-binding</keyword>
<evidence type="ECO:0000256" key="19">
    <source>
        <dbReference type="ARBA" id="ARBA00052223"/>
    </source>
</evidence>
<feature type="transmembrane region" description="Helical" evidence="23">
    <location>
        <begin position="1431"/>
        <end position="1450"/>
    </location>
</feature>
<dbReference type="InterPro" id="IPR032630">
    <property type="entry name" value="P_typ_ATPase_c"/>
</dbReference>
<feature type="transmembrane region" description="Helical" evidence="23">
    <location>
        <begin position="1380"/>
        <end position="1401"/>
    </location>
</feature>
<feature type="binding site" evidence="21">
    <location>
        <position position="1265"/>
    </location>
    <ligand>
        <name>ATP</name>
        <dbReference type="ChEBI" id="CHEBI:30616"/>
    </ligand>
</feature>
<feature type="compositionally biased region" description="Basic and acidic residues" evidence="24">
    <location>
        <begin position="176"/>
        <end position="192"/>
    </location>
</feature>
<feature type="compositionally biased region" description="Polar residues" evidence="24">
    <location>
        <begin position="235"/>
        <end position="244"/>
    </location>
</feature>
<evidence type="ECO:0000256" key="6">
    <source>
        <dbReference type="ARBA" id="ARBA00022692"/>
    </source>
</evidence>
<dbReference type="InterPro" id="IPR036412">
    <property type="entry name" value="HAD-like_sf"/>
</dbReference>
<dbReference type="FunFam" id="3.40.1110.10:FF:000035">
    <property type="entry name" value="Phospholipid-transporting ATPase"/>
    <property type="match status" value="1"/>
</dbReference>
<feature type="binding site" evidence="21">
    <location>
        <position position="1295"/>
    </location>
    <ligand>
        <name>ATP</name>
        <dbReference type="ChEBI" id="CHEBI:30616"/>
    </ligand>
</feature>
<evidence type="ECO:0000256" key="5">
    <source>
        <dbReference type="ARBA" id="ARBA00022475"/>
    </source>
</evidence>
<keyword evidence="13" id="KW-0445">Lipid transport</keyword>
<evidence type="ECO:0000256" key="7">
    <source>
        <dbReference type="ARBA" id="ARBA00022723"/>
    </source>
</evidence>
<feature type="compositionally biased region" description="Polar residues" evidence="24">
    <location>
        <begin position="462"/>
        <end position="475"/>
    </location>
</feature>
<dbReference type="Gene3D" id="3.40.1110.10">
    <property type="entry name" value="Calcium-transporting ATPase, cytoplasmic domain N"/>
    <property type="match status" value="1"/>
</dbReference>
<keyword evidence="12 23" id="KW-1133">Transmembrane helix</keyword>
<feature type="transmembrane region" description="Helical" evidence="23">
    <location>
        <begin position="1470"/>
        <end position="1490"/>
    </location>
</feature>
<evidence type="ECO:0000256" key="13">
    <source>
        <dbReference type="ARBA" id="ARBA00023055"/>
    </source>
</evidence>
<feature type="binding site" evidence="21">
    <location>
        <position position="832"/>
    </location>
    <ligand>
        <name>ATP</name>
        <dbReference type="ChEBI" id="CHEBI:30616"/>
    </ligand>
</feature>
<feature type="binding site" evidence="21">
    <location>
        <position position="1073"/>
    </location>
    <ligand>
        <name>ATP</name>
        <dbReference type="ChEBI" id="CHEBI:30616"/>
    </ligand>
</feature>
<reference evidence="27 28" key="1">
    <citation type="journal article" date="2016" name="Proc. Natl. Acad. Sci. U.S.A.">
        <title>Comparative genomics of biotechnologically important yeasts.</title>
        <authorList>
            <person name="Riley R."/>
            <person name="Haridas S."/>
            <person name="Wolfe K.H."/>
            <person name="Lopes M.R."/>
            <person name="Hittinger C.T."/>
            <person name="Goeker M."/>
            <person name="Salamov A.A."/>
            <person name="Wisecaver J.H."/>
            <person name="Long T.M."/>
            <person name="Calvey C.H."/>
            <person name="Aerts A.L."/>
            <person name="Barry K.W."/>
            <person name="Choi C."/>
            <person name="Clum A."/>
            <person name="Coughlan A.Y."/>
            <person name="Deshpande S."/>
            <person name="Douglass A.P."/>
            <person name="Hanson S.J."/>
            <person name="Klenk H.-P."/>
            <person name="LaButti K.M."/>
            <person name="Lapidus A."/>
            <person name="Lindquist E.A."/>
            <person name="Lipzen A.M."/>
            <person name="Meier-Kolthoff J.P."/>
            <person name="Ohm R.A."/>
            <person name="Otillar R.P."/>
            <person name="Pangilinan J.L."/>
            <person name="Peng Y."/>
            <person name="Rokas A."/>
            <person name="Rosa C.A."/>
            <person name="Scheuner C."/>
            <person name="Sibirny A.A."/>
            <person name="Slot J.C."/>
            <person name="Stielow J.B."/>
            <person name="Sun H."/>
            <person name="Kurtzman C.P."/>
            <person name="Blackwell M."/>
            <person name="Grigoriev I.V."/>
            <person name="Jeffries T.W."/>
        </authorList>
    </citation>
    <scope>NUCLEOTIDE SEQUENCE [LARGE SCALE GENOMIC DNA]</scope>
    <source>
        <strain evidence="27 28">DSM 6958</strain>
    </source>
</reference>
<dbReference type="FunFam" id="3.40.50.1000:FF:000001">
    <property type="entry name" value="Phospholipid-transporting ATPase IC"/>
    <property type="match status" value="1"/>
</dbReference>
<evidence type="ECO:0000313" key="27">
    <source>
        <dbReference type="EMBL" id="ODQ64350.1"/>
    </source>
</evidence>
<feature type="transmembrane region" description="Helical" evidence="23">
    <location>
        <begin position="303"/>
        <end position="320"/>
    </location>
</feature>
<feature type="binding site" evidence="21">
    <location>
        <position position="1155"/>
    </location>
    <ligand>
        <name>ATP</name>
        <dbReference type="ChEBI" id="CHEBI:30616"/>
    </ligand>
</feature>
<comment type="catalytic activity">
    <reaction evidence="16">
        <text>a 1,2-diacyl-sn-glycero-3-phosphoethanolamine(out) + ATP + H2O = a 1,2-diacyl-sn-glycero-3-phosphoethanolamine(in) + ADP + phosphate + H(+)</text>
        <dbReference type="Rhea" id="RHEA:66132"/>
        <dbReference type="ChEBI" id="CHEBI:15377"/>
        <dbReference type="ChEBI" id="CHEBI:15378"/>
        <dbReference type="ChEBI" id="CHEBI:30616"/>
        <dbReference type="ChEBI" id="CHEBI:43474"/>
        <dbReference type="ChEBI" id="CHEBI:64612"/>
        <dbReference type="ChEBI" id="CHEBI:456216"/>
    </reaction>
    <physiologicalReaction direction="left-to-right" evidence="16">
        <dbReference type="Rhea" id="RHEA:66133"/>
    </physiologicalReaction>
</comment>
<keyword evidence="14 23" id="KW-0472">Membrane</keyword>
<dbReference type="SFLD" id="SFLDF00027">
    <property type="entry name" value="p-type_atpase"/>
    <property type="match status" value="1"/>
</dbReference>
<dbReference type="GO" id="GO:0090554">
    <property type="term" value="F:phosphatidylcholine floppase activity"/>
    <property type="evidence" value="ECO:0007669"/>
    <property type="project" value="RHEA"/>
</dbReference>
<evidence type="ECO:0000256" key="16">
    <source>
        <dbReference type="ARBA" id="ARBA00049128"/>
    </source>
</evidence>
<feature type="region of interest" description="Disordered" evidence="24">
    <location>
        <begin position="448"/>
        <end position="486"/>
    </location>
</feature>
<dbReference type="GO" id="GO:0005886">
    <property type="term" value="C:plasma membrane"/>
    <property type="evidence" value="ECO:0007669"/>
    <property type="project" value="UniProtKB-SubCell"/>
</dbReference>
<dbReference type="SFLD" id="SFLDG00002">
    <property type="entry name" value="C1.7:_P-type_atpase_like"/>
    <property type="match status" value="1"/>
</dbReference>
<feature type="binding site" evidence="22">
    <location>
        <position position="831"/>
    </location>
    <ligand>
        <name>Mg(2+)</name>
        <dbReference type="ChEBI" id="CHEBI:18420"/>
    </ligand>
</feature>
<evidence type="ECO:0000256" key="1">
    <source>
        <dbReference type="ARBA" id="ARBA00001946"/>
    </source>
</evidence>
<evidence type="ECO:0000256" key="20">
    <source>
        <dbReference type="PIRSR" id="PIRSR606539-1"/>
    </source>
</evidence>
<comment type="cofactor">
    <cofactor evidence="1 22">
        <name>Mg(2+)</name>
        <dbReference type="ChEBI" id="CHEBI:18420"/>
    </cofactor>
</comment>
<evidence type="ECO:0000259" key="25">
    <source>
        <dbReference type="Pfam" id="PF16209"/>
    </source>
</evidence>
<dbReference type="FunFam" id="3.40.50.1000:FF:000108">
    <property type="entry name" value="Phospholipid-transporting ATPase"/>
    <property type="match status" value="1"/>
</dbReference>
<dbReference type="PANTHER" id="PTHR24092:SF180">
    <property type="entry name" value="PHOSPHOLIPID-TRANSPORTING ATPASE DNF1-RELATED"/>
    <property type="match status" value="1"/>
</dbReference>
<dbReference type="SUPFAM" id="SSF81660">
    <property type="entry name" value="Metal cation-transporting ATPase, ATP-binding domain N"/>
    <property type="match status" value="1"/>
</dbReference>
<dbReference type="Gene3D" id="2.70.150.10">
    <property type="entry name" value="Calcium-transporting ATPase, cytoplasmic transduction domain A"/>
    <property type="match status" value="1"/>
</dbReference>
<feature type="binding site" evidence="21">
    <location>
        <position position="833"/>
    </location>
    <ligand>
        <name>ATP</name>
        <dbReference type="ChEBI" id="CHEBI:30616"/>
    </ligand>
</feature>
<evidence type="ECO:0000259" key="26">
    <source>
        <dbReference type="Pfam" id="PF16212"/>
    </source>
</evidence>
<dbReference type="GO" id="GO:0000287">
    <property type="term" value="F:magnesium ion binding"/>
    <property type="evidence" value="ECO:0007669"/>
    <property type="project" value="UniProtKB-UniRule"/>
</dbReference>
<evidence type="ECO:0000256" key="12">
    <source>
        <dbReference type="ARBA" id="ARBA00022989"/>
    </source>
</evidence>
<evidence type="ECO:0000256" key="2">
    <source>
        <dbReference type="ARBA" id="ARBA00004651"/>
    </source>
</evidence>
<feature type="binding site" evidence="21">
    <location>
        <position position="965"/>
    </location>
    <ligand>
        <name>ATP</name>
        <dbReference type="ChEBI" id="CHEBI:30616"/>
    </ligand>
</feature>
<protein>
    <recommendedName>
        <fullName evidence="23">Phospholipid-transporting ATPase</fullName>
        <ecNumber evidence="23">7.6.2.1</ecNumber>
    </recommendedName>
</protein>
<dbReference type="InterPro" id="IPR001757">
    <property type="entry name" value="P_typ_ATPase"/>
</dbReference>
<name>A0A1E3PGA2_9ASCO</name>
<dbReference type="NCBIfam" id="TIGR01652">
    <property type="entry name" value="ATPase-Plipid"/>
    <property type="match status" value="1"/>
</dbReference>
<comment type="catalytic activity">
    <reaction evidence="17">
        <text>a beta-D-glucosyl-(1&lt;-&gt;1')-N-acylsphing-4-enine(out) + ATP + H2O = a beta-D-glucosyl-(1&lt;-&gt;1')-N-acylsphing-4-enine(in) + ADP + phosphate + H(+)</text>
        <dbReference type="Rhea" id="RHEA:66036"/>
        <dbReference type="ChEBI" id="CHEBI:15377"/>
        <dbReference type="ChEBI" id="CHEBI:15378"/>
        <dbReference type="ChEBI" id="CHEBI:22801"/>
        <dbReference type="ChEBI" id="CHEBI:30616"/>
        <dbReference type="ChEBI" id="CHEBI:43474"/>
        <dbReference type="ChEBI" id="CHEBI:456216"/>
    </reaction>
    <physiologicalReaction direction="left-to-right" evidence="17">
        <dbReference type="Rhea" id="RHEA:66037"/>
    </physiologicalReaction>
</comment>
<sequence length="1793" mass="202327">MPSDPHSDHMDLNDRSSRRVESISSHPPSPSPKIPLPAAPTTTNRQILFADSINTTLANNYRDNVTMSQIINDYASDGDDEVNPNHDYDQRTIPLPTIHDDTTTNSEMLYVVNRDLGHYDESFTPGSPYSYMKSPVFETSSTWGDGNGSSSNHFSTSNNDISEASTTPTVATTNNKETKEANKNKNKMDRKMTTMKRHRWGTQRHKKGKDIAGGAPKRSKSIFRHHNNSSNNNSDINKASTATNEESKSQPRSIFLNMELPSEFIDPETGAPYQQYPRNKIRTTKYTPLSFVPKNFFFQFQNVANVYFLFIVILGIFPIFGVTSPGMAAVPIIVIVVITAFKDAIEDYRRTLLDLELNNTHTQILNNNLNANVVNEDVSLWRRFKKANTRNIISINRAVKDIFAKKKQSVSDKDEDNALTTIKTINSVISDDNMSIYKAYQMKDLSGEGKIDKNQRTKSKQRNTSNQFHPSNPFNTEIEERSDYDEDQDNIVDYDSLSSISMDQSSDNYIPSARDNLTSRAAKTGSVIDPVMDIPHQAKFKIDYWKNVRVGDFVRIKNNDEIPADIVILSTSDTDGACYVETKNLDGETNLKIRQALKCGEGIKHSSDCERAAFWIESEGPHPNLYSYNGVAKWHPHHLQSEIDESKYNSQNRNEEQPLGIEPITINNLLLRGCSLRNTEWVIGVVVFTGTDTKIMLNAGETPTKRSLISRELNTSVIVNFALLFILCLVSGVIESVKWKKTNTSITYFEFGSIGGTYAINGLVTFWASVILYQSLVPISLYISIEIIKTIQAFFIYSDTHMYYEPLDYPCTPKSWNISDDLGQIEYIFSDKTGTLTQNVMEFKKCTINGVNYGKAYTEAYAGMRKRMGINTEEEGATMRREIANDKITMLNGLRQISENDQLYDNDLTFISREFVDDLSGQSGPEQQYANAHFMLALALCHSVITEESEKIKGKRDFKAQSPDEAALVATANDLGFTFVERTQRGVIVNIQGCVQEIQILNTLEFNSTRKRMSAIIKFPAKFGGDDSARERIVLICKGADSVIYSRLKPHEQEELCQKTAQDLQEFANEGLRTLCIAEKELTPQEYQDWNIRHQQAAAALTNREDRMEEVADSIERDLTLLGGTAIEDRLQDGVPDSIALLGMAGIKLWVLTGDKVETAINIGFSCNLLDGDMELLVIKVSESRGRVSEDMAACDAILTEYLSKYFGMQGDDAELQAAKLNHSPPSPNFAIIIDGDALKLALNDDLRVKFLLLCKQCKSVLCCRVSPAQKAAVVNLVKETLGVMTLAIGDGANDVSMIQEADIGVGIVGEEGRQAAMSSDYALGQFRFLTRLLLVHGRWSYKRLSEMIPNFFYKNIVFTFTLFWYGIYNDFDGSYLYDYTYVMLFNLAFTSLPIIIMGILDQDVDDRISLNVPQLYRNGILRLGWSQAKIWVYMFDGIYQSLISFFFPYCLYYTGGFNNMQGMSTDHRFQIGVIVCSIAVISCNVYVIMNQYRWDWISILVVVLSCLSVYIWTGIYSSFTASSEFYKSASIVFGTLGYWTTVLLGVITCLLPHFAYMVFRNIFQPNDVDIVRERWLAGHFNHLPPCNDEVPPLSSVMTNAEHVYSNDKTSFGQEYEDSFMSRESLESINMGNSQVNSKKVSPNNIRHNSVRRTSLNWVNNHIRRASARSGFEFDTNRESYVRPQEDEQPIFSRDAAEEYYNEGSDMVPNDYRPHHLNSNTIQHDPSTQSPNRLSVGITRVVNGGPDPQKADKRVSVDYTRPSGGGIRTSMELPELATVDSLMRVRSHQSGYF</sequence>
<feature type="binding site" evidence="21">
    <location>
        <position position="1038"/>
    </location>
    <ligand>
        <name>ATP</name>
        <dbReference type="ChEBI" id="CHEBI:30616"/>
    </ligand>
</feature>
<evidence type="ECO:0000256" key="14">
    <source>
        <dbReference type="ARBA" id="ARBA00023136"/>
    </source>
</evidence>
<evidence type="ECO:0000256" key="24">
    <source>
        <dbReference type="SAM" id="MobiDB-lite"/>
    </source>
</evidence>
<dbReference type="Pfam" id="PF16209">
    <property type="entry name" value="PhoLip_ATPase_N"/>
    <property type="match status" value="1"/>
</dbReference>
<gene>
    <name evidence="27" type="ORF">NADFUDRAFT_83856</name>
</gene>
<feature type="region of interest" description="Disordered" evidence="24">
    <location>
        <begin position="1742"/>
        <end position="1769"/>
    </location>
</feature>
<comment type="subcellular location">
    <subcellularLocation>
        <location evidence="2">Cell membrane</location>
        <topology evidence="2">Multi-pass membrane protein</topology>
    </subcellularLocation>
    <subcellularLocation>
        <location evidence="23">Membrane</location>
        <topology evidence="23">Multi-pass membrane protein</topology>
    </subcellularLocation>
</comment>
<feature type="active site" description="4-aspartylphosphate intermediate" evidence="20">
    <location>
        <position position="831"/>
    </location>
</feature>
<evidence type="ECO:0000256" key="9">
    <source>
        <dbReference type="ARBA" id="ARBA00022840"/>
    </source>
</evidence>
<evidence type="ECO:0000256" key="21">
    <source>
        <dbReference type="PIRSR" id="PIRSR606539-2"/>
    </source>
</evidence>
<comment type="similarity">
    <text evidence="3 23">Belongs to the cation transport ATPase (P-type) (TC 3.A.3) family. Type IV subfamily.</text>
</comment>
<feature type="compositionally biased region" description="Basic residues" evidence="24">
    <location>
        <begin position="193"/>
        <end position="208"/>
    </location>
</feature>
<dbReference type="PANTHER" id="PTHR24092">
    <property type="entry name" value="PROBABLE PHOSPHOLIPID-TRANSPORTING ATPASE"/>
    <property type="match status" value="1"/>
</dbReference>
<evidence type="ECO:0000256" key="10">
    <source>
        <dbReference type="ARBA" id="ARBA00022842"/>
    </source>
</evidence>
<keyword evidence="6 23" id="KW-0812">Transmembrane</keyword>
<proteinExistence type="inferred from homology"/>
<dbReference type="InterPro" id="IPR008250">
    <property type="entry name" value="ATPase_P-typ_transduc_dom_A_sf"/>
</dbReference>
<feature type="binding site" evidence="22">
    <location>
        <position position="1295"/>
    </location>
    <ligand>
        <name>Mg(2+)</name>
        <dbReference type="ChEBI" id="CHEBI:18420"/>
    </ligand>
</feature>
<dbReference type="GO" id="GO:0005524">
    <property type="term" value="F:ATP binding"/>
    <property type="evidence" value="ECO:0007669"/>
    <property type="project" value="UniProtKB-UniRule"/>
</dbReference>
<evidence type="ECO:0000256" key="11">
    <source>
        <dbReference type="ARBA" id="ARBA00022967"/>
    </source>
</evidence>
<dbReference type="PROSITE" id="PS00154">
    <property type="entry name" value="ATPASE_E1_E2"/>
    <property type="match status" value="1"/>
</dbReference>
<keyword evidence="9 21" id="KW-0067">ATP-binding</keyword>
<dbReference type="InterPro" id="IPR023214">
    <property type="entry name" value="HAD_sf"/>
</dbReference>
<feature type="compositionally biased region" description="Polar residues" evidence="24">
    <location>
        <begin position="143"/>
        <end position="170"/>
    </location>
</feature>
<dbReference type="EC" id="7.6.2.1" evidence="23"/>
<dbReference type="SUPFAM" id="SSF81653">
    <property type="entry name" value="Calcium ATPase, transduction domain A"/>
    <property type="match status" value="1"/>
</dbReference>